<dbReference type="Pfam" id="PF00534">
    <property type="entry name" value="Glycos_transf_1"/>
    <property type="match status" value="1"/>
</dbReference>
<dbReference type="Gene3D" id="3.40.50.2000">
    <property type="entry name" value="Glycogen Phosphorylase B"/>
    <property type="match status" value="2"/>
</dbReference>
<dbReference type="GO" id="GO:0016757">
    <property type="term" value="F:glycosyltransferase activity"/>
    <property type="evidence" value="ECO:0007669"/>
    <property type="project" value="InterPro"/>
</dbReference>
<dbReference type="Pfam" id="PF13439">
    <property type="entry name" value="Glyco_transf_4"/>
    <property type="match status" value="1"/>
</dbReference>
<dbReference type="RefSeq" id="WP_060461559.1">
    <property type="nucleotide sequence ID" value="NZ_AP025162.1"/>
</dbReference>
<dbReference type="InterPro" id="IPR050194">
    <property type="entry name" value="Glycosyltransferase_grp1"/>
</dbReference>
<dbReference type="InterPro" id="IPR028098">
    <property type="entry name" value="Glyco_trans_4-like_N"/>
</dbReference>
<evidence type="ECO:0000313" key="4">
    <source>
        <dbReference type="Proteomes" id="UP000067598"/>
    </source>
</evidence>
<evidence type="ECO:0000259" key="2">
    <source>
        <dbReference type="Pfam" id="PF13439"/>
    </source>
</evidence>
<organism evidence="3 4">
    <name type="scientific">Lactobacillus crispatus</name>
    <dbReference type="NCBI Taxonomy" id="47770"/>
    <lineage>
        <taxon>Bacteria</taxon>
        <taxon>Bacillati</taxon>
        <taxon>Bacillota</taxon>
        <taxon>Bacilli</taxon>
        <taxon>Lactobacillales</taxon>
        <taxon>Lactobacillaceae</taxon>
        <taxon>Lactobacillus</taxon>
    </lineage>
</organism>
<dbReference type="PANTHER" id="PTHR45947">
    <property type="entry name" value="SULFOQUINOVOSYL TRANSFERASE SQD2"/>
    <property type="match status" value="1"/>
</dbReference>
<dbReference type="SUPFAM" id="SSF53756">
    <property type="entry name" value="UDP-Glycosyltransferase/glycogen phosphorylase"/>
    <property type="match status" value="1"/>
</dbReference>
<feature type="domain" description="Glycosyltransferase subfamily 4-like N-terminal" evidence="2">
    <location>
        <begin position="16"/>
        <end position="180"/>
    </location>
</feature>
<feature type="domain" description="Glycosyl transferase family 1" evidence="1">
    <location>
        <begin position="189"/>
        <end position="309"/>
    </location>
</feature>
<comment type="caution">
    <text evidence="3">The sequence shown here is derived from an EMBL/GenBank/DDBJ whole genome shotgun (WGS) entry which is preliminary data.</text>
</comment>
<proteinExistence type="predicted"/>
<reference evidence="3 4" key="1">
    <citation type="journal article" date="2016" name="Microbiology (Mosc.)">
        <title>Comparison of Lactobacillus crispatus isolates from Lactobacillus-dominated vaginal microbiomes with isolates from microbiomes containing bacterial vaginosis-associated bacteria.</title>
        <authorList>
            <person name="Abdelmaksoud A.A."/>
            <person name="Koparde V.N."/>
            <person name="Sheth N.U."/>
            <person name="Serrano M.G."/>
            <person name="Glascock A.L."/>
            <person name="Fettweis J.M."/>
            <person name="Strauss Iii J.F."/>
            <person name="Buck G.A."/>
            <person name="Jefferson K.K."/>
        </authorList>
    </citation>
    <scope>NUCLEOTIDE SEQUENCE [LARGE SCALE GENOMIC DNA]</scope>
    <source>
        <strain evidence="3 4">VMC3</strain>
    </source>
</reference>
<dbReference type="Proteomes" id="UP000067598">
    <property type="component" value="Unassembled WGS sequence"/>
</dbReference>
<evidence type="ECO:0000313" key="3">
    <source>
        <dbReference type="EMBL" id="KWU04930.1"/>
    </source>
</evidence>
<gene>
    <name evidence="3" type="ORF">AEL95_00050</name>
</gene>
<dbReference type="AlphaFoldDB" id="A0A109DGB2"/>
<sequence length="372" mass="43087">MKKRILVVGDFISGSGLTEVIFNIFSHFDRKKYDIECVGYGIDLKGKATEKCKELGWNLNRVIPVTKQPFNHVKWWKKFFKKKDFDIIYFNYSSSWNYFPVKYAKRYTKAKVICHSHNSYYSHVFNNKILMVLLNKLNDRGKKILNTQADVKIATSKDAAKWMFGTLRDVNIINNGIELEKLKFDENAREELRDRLKIGANEKIIAFAGAFVKRKNPLLVLEIFADYHSRHTNSKLLLIGKGPLEAQIEDTVSKLEIKDSVKFIPYTNVLNKWYSAMDILIFPSLYEGFGLVPLEAQVSNLPVLASNNVAPQVFTTQSIIKIEGYDSNKWEEYLSNIKFKTNDERKGLNRALKKFDIKEQVAEISKLLESER</sequence>
<name>A0A109DGB2_9LACO</name>
<dbReference type="PANTHER" id="PTHR45947:SF3">
    <property type="entry name" value="SULFOQUINOVOSYL TRANSFERASE SQD2"/>
    <property type="match status" value="1"/>
</dbReference>
<keyword evidence="3" id="KW-0808">Transferase</keyword>
<accession>A0A109DGB2</accession>
<protein>
    <submittedName>
        <fullName evidence="3">Glycosyltransferase</fullName>
    </submittedName>
</protein>
<evidence type="ECO:0000259" key="1">
    <source>
        <dbReference type="Pfam" id="PF00534"/>
    </source>
</evidence>
<dbReference type="InterPro" id="IPR001296">
    <property type="entry name" value="Glyco_trans_1"/>
</dbReference>
<dbReference type="EMBL" id="LJGP01000001">
    <property type="protein sequence ID" value="KWU04930.1"/>
    <property type="molecule type" value="Genomic_DNA"/>
</dbReference>
<dbReference type="PATRIC" id="fig|47770.28.peg.11"/>